<proteinExistence type="predicted"/>
<keyword evidence="2" id="KW-1185">Reference proteome</keyword>
<dbReference type="Proteomes" id="UP001186944">
    <property type="component" value="Unassembled WGS sequence"/>
</dbReference>
<dbReference type="EMBL" id="VSWD01000011">
    <property type="protein sequence ID" value="KAK3087129.1"/>
    <property type="molecule type" value="Genomic_DNA"/>
</dbReference>
<accession>A0AA88XMR3</accession>
<organism evidence="1 2">
    <name type="scientific">Pinctada imbricata</name>
    <name type="common">Atlantic pearl-oyster</name>
    <name type="synonym">Pinctada martensii</name>
    <dbReference type="NCBI Taxonomy" id="66713"/>
    <lineage>
        <taxon>Eukaryota</taxon>
        <taxon>Metazoa</taxon>
        <taxon>Spiralia</taxon>
        <taxon>Lophotrochozoa</taxon>
        <taxon>Mollusca</taxon>
        <taxon>Bivalvia</taxon>
        <taxon>Autobranchia</taxon>
        <taxon>Pteriomorphia</taxon>
        <taxon>Pterioida</taxon>
        <taxon>Pterioidea</taxon>
        <taxon>Pteriidae</taxon>
        <taxon>Pinctada</taxon>
    </lineage>
</organism>
<evidence type="ECO:0000313" key="1">
    <source>
        <dbReference type="EMBL" id="KAK3087129.1"/>
    </source>
</evidence>
<protein>
    <submittedName>
        <fullName evidence="1">Uncharacterized protein</fullName>
    </submittedName>
</protein>
<comment type="caution">
    <text evidence="1">The sequence shown here is derived from an EMBL/GenBank/DDBJ whole genome shotgun (WGS) entry which is preliminary data.</text>
</comment>
<gene>
    <name evidence="1" type="ORF">FSP39_002064</name>
</gene>
<dbReference type="AlphaFoldDB" id="A0AA88XMR3"/>
<sequence length="199" mass="23198">MDFGHLSAYDSDIKFLDVIRQFVISETRRTDTIPSAYSGGFSKLDDGRDIRTVYPHGIEEVRLLLSQTLPLNFVGFIGYKRPTEEIGQDLVDKIWQIDRELITEMRNHSDIIAYVTGEREDGEWGNLVVLRKVDAIEKWRDSKIHATAISEISPKYYTKIRIHRGKLLHGFHGNFNCHRTLFLDYDSGKMIHREVKEWT</sequence>
<name>A0AA88XMR3_PINIB</name>
<reference evidence="1" key="1">
    <citation type="submission" date="2019-08" db="EMBL/GenBank/DDBJ databases">
        <title>The improved chromosome-level genome for the pearl oyster Pinctada fucata martensii using PacBio sequencing and Hi-C.</title>
        <authorList>
            <person name="Zheng Z."/>
        </authorList>
    </citation>
    <scope>NUCLEOTIDE SEQUENCE</scope>
    <source>
        <strain evidence="1">ZZ-2019</strain>
        <tissue evidence="1">Adductor muscle</tissue>
    </source>
</reference>
<evidence type="ECO:0000313" key="2">
    <source>
        <dbReference type="Proteomes" id="UP001186944"/>
    </source>
</evidence>